<keyword evidence="3" id="KW-0378">Hydrolase</keyword>
<dbReference type="GO" id="GO:0004519">
    <property type="term" value="F:endonuclease activity"/>
    <property type="evidence" value="ECO:0007669"/>
    <property type="project" value="UniProtKB-KW"/>
</dbReference>
<dbReference type="SMART" id="SM00507">
    <property type="entry name" value="HNHc"/>
    <property type="match status" value="1"/>
</dbReference>
<dbReference type="InterPro" id="IPR002711">
    <property type="entry name" value="HNH"/>
</dbReference>
<evidence type="ECO:0000259" key="2">
    <source>
        <dbReference type="SMART" id="SM00507"/>
    </source>
</evidence>
<gene>
    <name evidence="3" type="ORF">I6H47_06440</name>
</gene>
<evidence type="ECO:0000313" key="4">
    <source>
        <dbReference type="Proteomes" id="UP000595374"/>
    </source>
</evidence>
<dbReference type="GO" id="GO:0008270">
    <property type="term" value="F:zinc ion binding"/>
    <property type="evidence" value="ECO:0007669"/>
    <property type="project" value="InterPro"/>
</dbReference>
<sequence length="655" mass="72065">MPVTDTTESVPSGAQPGRNSRRINVDPDSRFAAAVDVYSACDRAQLTALETTAALFHDEVIDHLNLMNPDADEPYRHASLTETARRFARARTRDDQADTASDSPKVPSERDDGEASDTAVLPGFPRFRETQSIDGWVHAHSHAEDIAELATILGNSITTTYTHITTAMLLIHGLPKFHERCLAGDFTYAHVVAAARLCKDIGFAHLPEIDCYLARRRADVTIETFRKSLAMKISVVEPVEERSERAFDHRRVDLTTHPDGTSCLTITGPSAELQACFLRIEAFAKAIRNNSTAPFADMLPSGAVIEDDRTIMALMFDIFTQTRPQVGIEVRAHDTDTGEVTTREIPFDTEHVRSVADIADALTAAADRFEEAVDVDRDEEGRPLLGLNLSLPTTGFWFANQARMIMTVPLMSLLDQSELPGTFSDGSPVPADMARRVAGHCSTWSRILTDPATGTPVDAQAKSYYIPQTVRQTLIAQWQSCTVPGCRRRAESSEVDHIIPFDHDDPEHGGLTVFGNLHPLCKSHHQAKTDRKYAVWMESAGLLRYRFAHGVSAILVAGDNPVNVEHARQFATVEPPPEPPPESPPAPPPELPPPPEPPPPEQSLPESGDTRISDDCPGPQGEIGRPGWVKRMGIVRRPASPQQEWVWDNGEPPPF</sequence>
<feature type="compositionally biased region" description="Polar residues" evidence="1">
    <location>
        <begin position="1"/>
        <end position="12"/>
    </location>
</feature>
<dbReference type="Pfam" id="PF01844">
    <property type="entry name" value="HNH"/>
    <property type="match status" value="1"/>
</dbReference>
<feature type="compositionally biased region" description="Pro residues" evidence="1">
    <location>
        <begin position="574"/>
        <end position="602"/>
    </location>
</feature>
<organism evidence="3 4">
    <name type="scientific">Brevibacterium casei</name>
    <dbReference type="NCBI Taxonomy" id="33889"/>
    <lineage>
        <taxon>Bacteria</taxon>
        <taxon>Bacillati</taxon>
        <taxon>Actinomycetota</taxon>
        <taxon>Actinomycetes</taxon>
        <taxon>Micrococcales</taxon>
        <taxon>Brevibacteriaceae</taxon>
        <taxon>Brevibacterium</taxon>
    </lineage>
</organism>
<feature type="region of interest" description="Disordered" evidence="1">
    <location>
        <begin position="1"/>
        <end position="25"/>
    </location>
</feature>
<proteinExistence type="predicted"/>
<keyword evidence="3" id="KW-0540">Nuclease</keyword>
<evidence type="ECO:0000313" key="3">
    <source>
        <dbReference type="EMBL" id="QQB16027.1"/>
    </source>
</evidence>
<dbReference type="InterPro" id="IPR003615">
    <property type="entry name" value="HNH_nuc"/>
</dbReference>
<feature type="domain" description="HNH nuclease" evidence="2">
    <location>
        <begin position="469"/>
        <end position="526"/>
    </location>
</feature>
<dbReference type="EMBL" id="CP065989">
    <property type="protein sequence ID" value="QQB16027.1"/>
    <property type="molecule type" value="Genomic_DNA"/>
</dbReference>
<dbReference type="AlphaFoldDB" id="A0A7T4DJW2"/>
<name>A0A7T4DJW2_9MICO</name>
<accession>A0A7T4DJW2</accession>
<feature type="region of interest" description="Disordered" evidence="1">
    <location>
        <begin position="571"/>
        <end position="628"/>
    </location>
</feature>
<dbReference type="GO" id="GO:0003676">
    <property type="term" value="F:nucleic acid binding"/>
    <property type="evidence" value="ECO:0007669"/>
    <property type="project" value="InterPro"/>
</dbReference>
<evidence type="ECO:0000256" key="1">
    <source>
        <dbReference type="SAM" id="MobiDB-lite"/>
    </source>
</evidence>
<dbReference type="Gene3D" id="1.10.30.50">
    <property type="match status" value="1"/>
</dbReference>
<dbReference type="CDD" id="cd00085">
    <property type="entry name" value="HNHc"/>
    <property type="match status" value="1"/>
</dbReference>
<dbReference type="Proteomes" id="UP000595374">
    <property type="component" value="Chromosome"/>
</dbReference>
<reference evidence="3 4" key="1">
    <citation type="submission" date="2020-12" db="EMBL/GenBank/DDBJ databases">
        <title>FDA dAtabase for Regulatory Grade micrObial Sequences (FDA-ARGOS): Supporting development and validation of Infectious Disease Dx tests.</title>
        <authorList>
            <person name="Sproer C."/>
            <person name="Gronow S."/>
            <person name="Severitt S."/>
            <person name="Schroder I."/>
            <person name="Tallon L."/>
            <person name="Sadzewicz L."/>
            <person name="Zhao X."/>
            <person name="Boylan J."/>
            <person name="Ott S."/>
            <person name="Bowen H."/>
            <person name="Vavikolanu K."/>
            <person name="Mehta A."/>
            <person name="Aluvathingal J."/>
            <person name="Nadendla S."/>
            <person name="Lowell S."/>
            <person name="Myers T."/>
            <person name="Yan Y."/>
            <person name="Sichtig H."/>
        </authorList>
    </citation>
    <scope>NUCLEOTIDE SEQUENCE [LARGE SCALE GENOMIC DNA]</scope>
    <source>
        <strain evidence="3 4">FDAARGOS_990</strain>
    </source>
</reference>
<protein>
    <submittedName>
        <fullName evidence="3">HNH endonuclease</fullName>
    </submittedName>
</protein>
<feature type="region of interest" description="Disordered" evidence="1">
    <location>
        <begin position="87"/>
        <end position="120"/>
    </location>
</feature>
<feature type="region of interest" description="Disordered" evidence="1">
    <location>
        <begin position="636"/>
        <end position="655"/>
    </location>
</feature>
<keyword evidence="3" id="KW-0255">Endonuclease</keyword>